<dbReference type="AlphaFoldDB" id="A0A0A9EHK6"/>
<protein>
    <submittedName>
        <fullName evidence="2">Uncharacterized protein</fullName>
    </submittedName>
</protein>
<feature type="region of interest" description="Disordered" evidence="1">
    <location>
        <begin position="1"/>
        <end position="61"/>
    </location>
</feature>
<proteinExistence type="predicted"/>
<organism evidence="2">
    <name type="scientific">Arundo donax</name>
    <name type="common">Giant reed</name>
    <name type="synonym">Donax arundinaceus</name>
    <dbReference type="NCBI Taxonomy" id="35708"/>
    <lineage>
        <taxon>Eukaryota</taxon>
        <taxon>Viridiplantae</taxon>
        <taxon>Streptophyta</taxon>
        <taxon>Embryophyta</taxon>
        <taxon>Tracheophyta</taxon>
        <taxon>Spermatophyta</taxon>
        <taxon>Magnoliopsida</taxon>
        <taxon>Liliopsida</taxon>
        <taxon>Poales</taxon>
        <taxon>Poaceae</taxon>
        <taxon>PACMAD clade</taxon>
        <taxon>Arundinoideae</taxon>
        <taxon>Arundineae</taxon>
        <taxon>Arundo</taxon>
    </lineage>
</organism>
<name>A0A0A9EHK6_ARUDO</name>
<reference evidence="2" key="1">
    <citation type="submission" date="2014-09" db="EMBL/GenBank/DDBJ databases">
        <authorList>
            <person name="Magalhaes I.L.F."/>
            <person name="Oliveira U."/>
            <person name="Santos F.R."/>
            <person name="Vidigal T.H.D.A."/>
            <person name="Brescovit A.D."/>
            <person name="Santos A.J."/>
        </authorList>
    </citation>
    <scope>NUCLEOTIDE SEQUENCE</scope>
    <source>
        <tissue evidence="2">Shoot tissue taken approximately 20 cm above the soil surface</tissue>
    </source>
</reference>
<evidence type="ECO:0000313" key="2">
    <source>
        <dbReference type="EMBL" id="JAD97350.1"/>
    </source>
</evidence>
<reference evidence="2" key="2">
    <citation type="journal article" date="2015" name="Data Brief">
        <title>Shoot transcriptome of the giant reed, Arundo donax.</title>
        <authorList>
            <person name="Barrero R.A."/>
            <person name="Guerrero F.D."/>
            <person name="Moolhuijzen P."/>
            <person name="Goolsby J.A."/>
            <person name="Tidwell J."/>
            <person name="Bellgard S.E."/>
            <person name="Bellgard M.I."/>
        </authorList>
    </citation>
    <scope>NUCLEOTIDE SEQUENCE</scope>
    <source>
        <tissue evidence="2">Shoot tissue taken approximately 20 cm above the soil surface</tissue>
    </source>
</reference>
<sequence length="61" mass="6228">MSCSCPSSLRYPRRWSSDGVPRALSARRTGTKIFGGSGRSSTASLPTPRGGGPAAVITSSS</sequence>
<accession>A0A0A9EHK6</accession>
<evidence type="ECO:0000256" key="1">
    <source>
        <dbReference type="SAM" id="MobiDB-lite"/>
    </source>
</evidence>
<dbReference type="EMBL" id="GBRH01200545">
    <property type="protein sequence ID" value="JAD97350.1"/>
    <property type="molecule type" value="Transcribed_RNA"/>
</dbReference>